<dbReference type="AlphaFoldDB" id="X0T376"/>
<protein>
    <submittedName>
        <fullName evidence="1">Uncharacterized protein</fullName>
    </submittedName>
</protein>
<organism evidence="1">
    <name type="scientific">marine sediment metagenome</name>
    <dbReference type="NCBI Taxonomy" id="412755"/>
    <lineage>
        <taxon>unclassified sequences</taxon>
        <taxon>metagenomes</taxon>
        <taxon>ecological metagenomes</taxon>
    </lineage>
</organism>
<comment type="caution">
    <text evidence="1">The sequence shown here is derived from an EMBL/GenBank/DDBJ whole genome shotgun (WGS) entry which is preliminary data.</text>
</comment>
<accession>X0T376</accession>
<proteinExistence type="predicted"/>
<sequence length="54" mass="6367">MAQEQQKRDLIENILQLTDKAFQEWFPMLPKEWLHIDVTTSQLKVVLLIFVSGP</sequence>
<reference evidence="1" key="1">
    <citation type="journal article" date="2014" name="Front. Microbiol.">
        <title>High frequency of phylogenetically diverse reductive dehalogenase-homologous genes in deep subseafloor sedimentary metagenomes.</title>
        <authorList>
            <person name="Kawai M."/>
            <person name="Futagami T."/>
            <person name="Toyoda A."/>
            <person name="Takaki Y."/>
            <person name="Nishi S."/>
            <person name="Hori S."/>
            <person name="Arai W."/>
            <person name="Tsubouchi T."/>
            <person name="Morono Y."/>
            <person name="Uchiyama I."/>
            <person name="Ito T."/>
            <person name="Fujiyama A."/>
            <person name="Inagaki F."/>
            <person name="Takami H."/>
        </authorList>
    </citation>
    <scope>NUCLEOTIDE SEQUENCE</scope>
    <source>
        <strain evidence="1">Expedition CK06-06</strain>
    </source>
</reference>
<gene>
    <name evidence="1" type="ORF">S01H1_14249</name>
</gene>
<evidence type="ECO:0000313" key="1">
    <source>
        <dbReference type="EMBL" id="GAF82622.1"/>
    </source>
</evidence>
<dbReference type="EMBL" id="BARS01007401">
    <property type="protein sequence ID" value="GAF82622.1"/>
    <property type="molecule type" value="Genomic_DNA"/>
</dbReference>
<name>X0T376_9ZZZZ</name>
<feature type="non-terminal residue" evidence="1">
    <location>
        <position position="54"/>
    </location>
</feature>